<proteinExistence type="predicted"/>
<name>A0A0L6JR82_9FIRM</name>
<dbReference type="Proteomes" id="UP000036923">
    <property type="component" value="Unassembled WGS sequence"/>
</dbReference>
<gene>
    <name evidence="1" type="ORF">Bccel_3557</name>
</gene>
<evidence type="ECO:0008006" key="3">
    <source>
        <dbReference type="Google" id="ProtNLM"/>
    </source>
</evidence>
<keyword evidence="2" id="KW-1185">Reference proteome</keyword>
<evidence type="ECO:0000313" key="2">
    <source>
        <dbReference type="Proteomes" id="UP000036923"/>
    </source>
</evidence>
<dbReference type="PATRIC" id="fig|398512.5.peg.3726"/>
<dbReference type="Gene3D" id="3.40.50.1820">
    <property type="entry name" value="alpha/beta hydrolase"/>
    <property type="match status" value="1"/>
</dbReference>
<comment type="caution">
    <text evidence="1">The sequence shown here is derived from an EMBL/GenBank/DDBJ whole genome shotgun (WGS) entry which is preliminary data.</text>
</comment>
<dbReference type="STRING" id="398512.Bccel_3557"/>
<dbReference type="eggNOG" id="COG1073">
    <property type="taxonomic scope" value="Bacteria"/>
</dbReference>
<organism evidence="1 2">
    <name type="scientific">Pseudobacteroides cellulosolvens ATCC 35603 = DSM 2933</name>
    <dbReference type="NCBI Taxonomy" id="398512"/>
    <lineage>
        <taxon>Bacteria</taxon>
        <taxon>Bacillati</taxon>
        <taxon>Bacillota</taxon>
        <taxon>Clostridia</taxon>
        <taxon>Eubacteriales</taxon>
        <taxon>Oscillospiraceae</taxon>
        <taxon>Pseudobacteroides</taxon>
    </lineage>
</organism>
<dbReference type="SUPFAM" id="SSF53474">
    <property type="entry name" value="alpha/beta-Hydrolases"/>
    <property type="match status" value="1"/>
</dbReference>
<reference evidence="2" key="1">
    <citation type="submission" date="2015-07" db="EMBL/GenBank/DDBJ databases">
        <title>Near-Complete Genome Sequence of the Cellulolytic Bacterium Bacteroides (Pseudobacteroides) cellulosolvens ATCC 35603.</title>
        <authorList>
            <person name="Dassa B."/>
            <person name="Utturkar S.M."/>
            <person name="Klingeman D.M."/>
            <person name="Hurt R.A."/>
            <person name="Keller M."/>
            <person name="Xu J."/>
            <person name="Reddy Y.H.K."/>
            <person name="Borovok I."/>
            <person name="Grinberg I.R."/>
            <person name="Lamed R."/>
            <person name="Zhivin O."/>
            <person name="Bayer E.A."/>
            <person name="Brown S.D."/>
        </authorList>
    </citation>
    <scope>NUCLEOTIDE SEQUENCE [LARGE SCALE GENOMIC DNA]</scope>
    <source>
        <strain evidence="2">DSM 2933</strain>
    </source>
</reference>
<evidence type="ECO:0000313" key="1">
    <source>
        <dbReference type="EMBL" id="KNY28283.1"/>
    </source>
</evidence>
<protein>
    <recommendedName>
        <fullName evidence="3">Alpha/beta hydrolase</fullName>
    </recommendedName>
</protein>
<dbReference type="AlphaFoldDB" id="A0A0L6JR82"/>
<dbReference type="EMBL" id="LGTC01000001">
    <property type="protein sequence ID" value="KNY28283.1"/>
    <property type="molecule type" value="Genomic_DNA"/>
</dbReference>
<accession>A0A0L6JR82</accession>
<sequence length="234" mass="27248">MMIKISLTIEGIPAILWGEASERLFIAIHGNMSSKDDDAIVIFAQEAVDKGYQVLSFDLPEHGDRKDEDYKCKVQNCVSDLTAIMIYAQTISSNISLFACSMGAYFSLLAYRDLPLEHCLFLSPILNMERIINNMMTWFNVSEEKLKAEEEIETPIGQTLYWDYYCYVKSHPIENWDKPTAILYGSDDNLTEVNVIYEFVKRYNCKLNVLEQGEHYFHTDEQLLYFRQWLKDNI</sequence>
<dbReference type="InterPro" id="IPR029058">
    <property type="entry name" value="AB_hydrolase_fold"/>
</dbReference>